<dbReference type="PANTHER" id="PTHR22652:SF0">
    <property type="entry name" value="NUCLEOPORIN NUP43"/>
    <property type="match status" value="1"/>
</dbReference>
<organism evidence="7 8">
    <name type="scientific">Stichopus japonicus</name>
    <name type="common">Sea cucumber</name>
    <dbReference type="NCBI Taxonomy" id="307972"/>
    <lineage>
        <taxon>Eukaryota</taxon>
        <taxon>Metazoa</taxon>
        <taxon>Echinodermata</taxon>
        <taxon>Eleutherozoa</taxon>
        <taxon>Echinozoa</taxon>
        <taxon>Holothuroidea</taxon>
        <taxon>Aspidochirotacea</taxon>
        <taxon>Aspidochirotida</taxon>
        <taxon>Stichopodidae</taxon>
        <taxon>Apostichopus</taxon>
    </lineage>
</organism>
<dbReference type="InterPro" id="IPR001680">
    <property type="entry name" value="WD40_rpt"/>
</dbReference>
<dbReference type="EMBL" id="MRZV01000109">
    <property type="protein sequence ID" value="PIK58556.1"/>
    <property type="molecule type" value="Genomic_DNA"/>
</dbReference>
<name>A0A2G8LE48_STIJA</name>
<dbReference type="Gene3D" id="2.130.10.10">
    <property type="entry name" value="YVTN repeat-like/Quinoprotein amine dehydrogenase"/>
    <property type="match status" value="1"/>
</dbReference>
<dbReference type="InterPro" id="IPR019775">
    <property type="entry name" value="WD40_repeat_CS"/>
</dbReference>
<dbReference type="InterPro" id="IPR015943">
    <property type="entry name" value="WD40/YVTN_repeat-like_dom_sf"/>
</dbReference>
<feature type="repeat" description="WD" evidence="5">
    <location>
        <begin position="198"/>
        <end position="221"/>
    </location>
</feature>
<keyword evidence="2 5" id="KW-0853">WD repeat</keyword>
<evidence type="ECO:0000256" key="3">
    <source>
        <dbReference type="ARBA" id="ARBA00022737"/>
    </source>
</evidence>
<evidence type="ECO:0000313" key="8">
    <source>
        <dbReference type="Proteomes" id="UP000230750"/>
    </source>
</evidence>
<sequence>MWKVTSKTQTTVKEEEQSFRDTSRTSDVRTTRAYLEPEIVSQEIHTGDVTDLKFANRNSLLAASSCGTVQSFNVTEDSKKLIPGQKWEGIHHLEMSNCPCTCMSVSGTDVATCGEDGRINVLRLDHRKPVRIIDNADSCSLNAIVHSKTNEVITVNSAGQLKVWDVRQDGNSPVRIFLVTGKKVALHCVDRHPVQPHLVAAGGEDGTLTMWDLRKEHLPVTLFDSHESHGPPLPLIHCVTWPLPVHIIVLGNCQCISWFHFMHKEGSTKKTSGYKNYFLPTTKVFGRLNFIPPIQIICSPVLMMDRSFTGKPNLDWFIEALNTISSSAVSSGHGLLQQATSGADTGSPWISSDTSASNVDINHVLPSLTMPVNCVDVEGNSLVCGTDGEALYLVNDLFLH</sequence>
<dbReference type="AlphaFoldDB" id="A0A2G8LE48"/>
<proteinExistence type="predicted"/>
<dbReference type="Pfam" id="PF00400">
    <property type="entry name" value="WD40"/>
    <property type="match status" value="2"/>
</dbReference>
<feature type="region of interest" description="Disordered" evidence="6">
    <location>
        <begin position="1"/>
        <end position="27"/>
    </location>
</feature>
<evidence type="ECO:0000313" key="7">
    <source>
        <dbReference type="EMBL" id="PIK58556.1"/>
    </source>
</evidence>
<dbReference type="GO" id="GO:0031080">
    <property type="term" value="C:nuclear pore outer ring"/>
    <property type="evidence" value="ECO:0007669"/>
    <property type="project" value="TreeGrafter"/>
</dbReference>
<evidence type="ECO:0000256" key="5">
    <source>
        <dbReference type="PROSITE-ProRule" id="PRU00221"/>
    </source>
</evidence>
<dbReference type="STRING" id="307972.A0A2G8LE48"/>
<evidence type="ECO:0000256" key="1">
    <source>
        <dbReference type="ARBA" id="ARBA00004123"/>
    </source>
</evidence>
<protein>
    <submittedName>
        <fullName evidence="7">Putative nucleoporin Nup43 isoform X1</fullName>
    </submittedName>
</protein>
<dbReference type="PROSITE" id="PS00678">
    <property type="entry name" value="WD_REPEATS_1"/>
    <property type="match status" value="1"/>
</dbReference>
<comment type="subcellular location">
    <subcellularLocation>
        <location evidence="1">Nucleus</location>
    </subcellularLocation>
</comment>
<evidence type="ECO:0000256" key="4">
    <source>
        <dbReference type="ARBA" id="ARBA00023242"/>
    </source>
</evidence>
<dbReference type="InterPro" id="IPR036322">
    <property type="entry name" value="WD40_repeat_dom_sf"/>
</dbReference>
<keyword evidence="8" id="KW-1185">Reference proteome</keyword>
<dbReference type="SMART" id="SM00320">
    <property type="entry name" value="WD40"/>
    <property type="match status" value="4"/>
</dbReference>
<feature type="compositionally biased region" description="Polar residues" evidence="6">
    <location>
        <begin position="1"/>
        <end position="11"/>
    </location>
</feature>
<evidence type="ECO:0000256" key="2">
    <source>
        <dbReference type="ARBA" id="ARBA00022574"/>
    </source>
</evidence>
<comment type="caution">
    <text evidence="7">The sequence shown here is derived from an EMBL/GenBank/DDBJ whole genome shotgun (WGS) entry which is preliminary data.</text>
</comment>
<dbReference type="Proteomes" id="UP000230750">
    <property type="component" value="Unassembled WGS sequence"/>
</dbReference>
<dbReference type="OrthoDB" id="9890280at2759"/>
<dbReference type="PROSITE" id="PS50082">
    <property type="entry name" value="WD_REPEATS_2"/>
    <property type="match status" value="1"/>
</dbReference>
<gene>
    <name evidence="7" type="ORF">BSL78_04526</name>
</gene>
<dbReference type="PANTHER" id="PTHR22652">
    <property type="entry name" value="NUCLEOPORIN NUP43"/>
    <property type="match status" value="1"/>
</dbReference>
<accession>A0A2G8LE48</accession>
<feature type="compositionally biased region" description="Basic and acidic residues" evidence="6">
    <location>
        <begin position="12"/>
        <end position="27"/>
    </location>
</feature>
<dbReference type="SUPFAM" id="SSF50978">
    <property type="entry name" value="WD40 repeat-like"/>
    <property type="match status" value="1"/>
</dbReference>
<evidence type="ECO:0000256" key="6">
    <source>
        <dbReference type="SAM" id="MobiDB-lite"/>
    </source>
</evidence>
<keyword evidence="3" id="KW-0677">Repeat</keyword>
<reference evidence="7 8" key="1">
    <citation type="journal article" date="2017" name="PLoS Biol.">
        <title>The sea cucumber genome provides insights into morphological evolution and visceral regeneration.</title>
        <authorList>
            <person name="Zhang X."/>
            <person name="Sun L."/>
            <person name="Yuan J."/>
            <person name="Sun Y."/>
            <person name="Gao Y."/>
            <person name="Zhang L."/>
            <person name="Li S."/>
            <person name="Dai H."/>
            <person name="Hamel J.F."/>
            <person name="Liu C."/>
            <person name="Yu Y."/>
            <person name="Liu S."/>
            <person name="Lin W."/>
            <person name="Guo K."/>
            <person name="Jin S."/>
            <person name="Xu P."/>
            <person name="Storey K.B."/>
            <person name="Huan P."/>
            <person name="Zhang T."/>
            <person name="Zhou Y."/>
            <person name="Zhang J."/>
            <person name="Lin C."/>
            <person name="Li X."/>
            <person name="Xing L."/>
            <person name="Huo D."/>
            <person name="Sun M."/>
            <person name="Wang L."/>
            <person name="Mercier A."/>
            <person name="Li F."/>
            <person name="Yang H."/>
            <person name="Xiang J."/>
        </authorList>
    </citation>
    <scope>NUCLEOTIDE SEQUENCE [LARGE SCALE GENOMIC DNA]</scope>
    <source>
        <strain evidence="7">Shaxun</strain>
        <tissue evidence="7">Muscle</tissue>
    </source>
</reference>
<keyword evidence="4" id="KW-0539">Nucleus</keyword>